<dbReference type="InterPro" id="IPR045270">
    <property type="entry name" value="STKc_AGC"/>
</dbReference>
<evidence type="ECO:0000256" key="1">
    <source>
        <dbReference type="ARBA" id="ARBA00012513"/>
    </source>
</evidence>
<dbReference type="GO" id="GO:0005524">
    <property type="term" value="F:ATP binding"/>
    <property type="evidence" value="ECO:0007669"/>
    <property type="project" value="UniProtKB-KW"/>
</dbReference>
<dbReference type="PANTHER" id="PTHR24351">
    <property type="entry name" value="RIBOSOMAL PROTEIN S6 KINASE"/>
    <property type="match status" value="1"/>
</dbReference>
<feature type="compositionally biased region" description="Low complexity" evidence="10">
    <location>
        <begin position="171"/>
        <end position="180"/>
    </location>
</feature>
<evidence type="ECO:0000256" key="2">
    <source>
        <dbReference type="ARBA" id="ARBA00022527"/>
    </source>
</evidence>
<organism evidence="13 14">
    <name type="scientific">Laccaria amethystina LaAM-08-1</name>
    <dbReference type="NCBI Taxonomy" id="1095629"/>
    <lineage>
        <taxon>Eukaryota</taxon>
        <taxon>Fungi</taxon>
        <taxon>Dikarya</taxon>
        <taxon>Basidiomycota</taxon>
        <taxon>Agaricomycotina</taxon>
        <taxon>Agaricomycetes</taxon>
        <taxon>Agaricomycetidae</taxon>
        <taxon>Agaricales</taxon>
        <taxon>Agaricineae</taxon>
        <taxon>Hydnangiaceae</taxon>
        <taxon>Laccaria</taxon>
    </lineage>
</organism>
<dbReference type="OrthoDB" id="68483at2759"/>
<dbReference type="GO" id="GO:0007010">
    <property type="term" value="P:cytoskeleton organization"/>
    <property type="evidence" value="ECO:0007669"/>
    <property type="project" value="UniProtKB-ARBA"/>
</dbReference>
<reference evidence="13 14" key="1">
    <citation type="submission" date="2014-04" db="EMBL/GenBank/DDBJ databases">
        <authorList>
            <consortium name="DOE Joint Genome Institute"/>
            <person name="Kuo A."/>
            <person name="Kohler A."/>
            <person name="Nagy L.G."/>
            <person name="Floudas D."/>
            <person name="Copeland A."/>
            <person name="Barry K.W."/>
            <person name="Cichocki N."/>
            <person name="Veneault-Fourrey C."/>
            <person name="LaButti K."/>
            <person name="Lindquist E.A."/>
            <person name="Lipzen A."/>
            <person name="Lundell T."/>
            <person name="Morin E."/>
            <person name="Murat C."/>
            <person name="Sun H."/>
            <person name="Tunlid A."/>
            <person name="Henrissat B."/>
            <person name="Grigoriev I.V."/>
            <person name="Hibbett D.S."/>
            <person name="Martin F."/>
            <person name="Nordberg H.P."/>
            <person name="Cantor M.N."/>
            <person name="Hua S.X."/>
        </authorList>
    </citation>
    <scope>NUCLEOTIDE SEQUENCE [LARGE SCALE GENOMIC DNA]</scope>
    <source>
        <strain evidence="13 14">LaAM-08-1</strain>
    </source>
</reference>
<dbReference type="InterPro" id="IPR000961">
    <property type="entry name" value="AGC-kinase_C"/>
</dbReference>
<evidence type="ECO:0000256" key="8">
    <source>
        <dbReference type="ARBA" id="ARBA00047899"/>
    </source>
</evidence>
<evidence type="ECO:0000256" key="7">
    <source>
        <dbReference type="ARBA" id="ARBA00022840"/>
    </source>
</evidence>
<dbReference type="AlphaFoldDB" id="A0A0C9WZ63"/>
<dbReference type="PROSITE" id="PS51285">
    <property type="entry name" value="AGC_KINASE_CTER"/>
    <property type="match status" value="1"/>
</dbReference>
<dbReference type="InterPro" id="IPR008271">
    <property type="entry name" value="Ser/Thr_kinase_AS"/>
</dbReference>
<evidence type="ECO:0000256" key="6">
    <source>
        <dbReference type="ARBA" id="ARBA00022777"/>
    </source>
</evidence>
<keyword evidence="5" id="KW-0547">Nucleotide-binding</keyword>
<dbReference type="PROSITE" id="PS00108">
    <property type="entry name" value="PROTEIN_KINASE_ST"/>
    <property type="match status" value="1"/>
</dbReference>
<feature type="region of interest" description="Disordered" evidence="10">
    <location>
        <begin position="664"/>
        <end position="687"/>
    </location>
</feature>
<evidence type="ECO:0000256" key="5">
    <source>
        <dbReference type="ARBA" id="ARBA00022741"/>
    </source>
</evidence>
<keyword evidence="6" id="KW-0418">Kinase</keyword>
<keyword evidence="14" id="KW-1185">Reference proteome</keyword>
<dbReference type="InterPro" id="IPR000719">
    <property type="entry name" value="Prot_kinase_dom"/>
</dbReference>
<feature type="domain" description="AGC-kinase C-terminal" evidence="12">
    <location>
        <begin position="579"/>
        <end position="643"/>
    </location>
</feature>
<dbReference type="FunFam" id="1.10.510.10:FF:000024">
    <property type="entry name" value="Probable serine/threonine-protein kinase cot-1"/>
    <property type="match status" value="1"/>
</dbReference>
<evidence type="ECO:0000256" key="10">
    <source>
        <dbReference type="SAM" id="MobiDB-lite"/>
    </source>
</evidence>
<sequence>MFSVDACRISFPILSDTLNAEEEAEIARAVAAIEMMSMLSEAPRRLSVQQEIPAGVDEVDGVVLTEDELLLAFSDSGLVQDICLSPVFDSPAREEASPQVVDDIFNDGPSNYEESEESDISAGSAFEEVQFIYMNRGVQPQVAAARLLGHYGVSSVHQAHARILQVANPDSYSSSSNSSSHVPVRRVPQGPLRHRPRQPLRVVNAGPILSTSSGFAPLPRHFTPPPQREYTAPIRAPIAGTPIHGVIVKRKPVPKISVTMNDPSFALSSSSESFVIHRARRVQNVADPLAGLTNQRKDTVRNLQLRRILGKGAQGQVYLAHGPDPSKLLAVKVNPKHATECVRMLLQEQRLLHRLRDCPFVLDLQASFHDTENFYIVTGFHSGGDLRQLLKKRKVLDFAAAKFYLAEAVCAINYIHRNGVVHRDIKPANILIKSDGHLCLADFGLCKDWMSQDLYGEDEECPDHLHGRDYSTDKETQMTDAFVGTIPYMSPEAISREPYSYETDWWSLGVTFYEMLTGDIPWCANTFEDTVLLIREAPLPYETEADVDATTKDFLNKLLRKEPSKRLKFPGIVSHGLFDDIDFSDVEDCQLTPPWVPSTNISHLASNRLQYFEKVFVGEPYAEGSDPFPAYKYVGDFLPELDLSKPQFPTKECAVDDAAEPVVSAPVPSESALPRTSTVVDDTSKPMDSVLGPSQVPLPLSSILQSIVGDACKQSGRMPELSDSALSVYPTKEKFSGPVGSKTQAYSVYESHQFSDALFAIPKEKYIMLSLSKLQLKEAPQPKKPTLVQGILPLRATIHTPTLAQRDTFVYQDVPSYLHVSHSPQAASIVSAISEESDPLFSVNLFDESTSDVTSFATVPCLDYHYPMPDTSKEKPKTQMFQWVKKAGKAIDKFLNKVANGFKP</sequence>
<evidence type="ECO:0000259" key="11">
    <source>
        <dbReference type="PROSITE" id="PS50011"/>
    </source>
</evidence>
<evidence type="ECO:0000313" key="13">
    <source>
        <dbReference type="EMBL" id="KIJ98145.1"/>
    </source>
</evidence>
<keyword evidence="7" id="KW-0067">ATP-binding</keyword>
<keyword evidence="3" id="KW-0597">Phosphoprotein</keyword>
<dbReference type="Pfam" id="PF00069">
    <property type="entry name" value="Pkinase"/>
    <property type="match status" value="1"/>
</dbReference>
<feature type="region of interest" description="Disordered" evidence="10">
    <location>
        <begin position="170"/>
        <end position="195"/>
    </location>
</feature>
<accession>A0A0C9WZ63</accession>
<keyword evidence="4" id="KW-0808">Transferase</keyword>
<dbReference type="InterPro" id="IPR011009">
    <property type="entry name" value="Kinase-like_dom_sf"/>
</dbReference>
<dbReference type="Gene3D" id="3.30.200.20">
    <property type="entry name" value="Phosphorylase Kinase, domain 1"/>
    <property type="match status" value="1"/>
</dbReference>
<keyword evidence="2" id="KW-0723">Serine/threonine-protein kinase</keyword>
<dbReference type="HOGENOM" id="CLU_320800_0_0_1"/>
<dbReference type="Proteomes" id="UP000054477">
    <property type="component" value="Unassembled WGS sequence"/>
</dbReference>
<gene>
    <name evidence="13" type="ORF">K443DRAFT_9414</name>
</gene>
<protein>
    <recommendedName>
        <fullName evidence="1">non-specific serine/threonine protein kinase</fullName>
        <ecNumber evidence="1">2.7.11.1</ecNumber>
    </recommendedName>
</protein>
<dbReference type="SUPFAM" id="SSF56112">
    <property type="entry name" value="Protein kinase-like (PK-like)"/>
    <property type="match status" value="1"/>
</dbReference>
<dbReference type="GO" id="GO:0004674">
    <property type="term" value="F:protein serine/threonine kinase activity"/>
    <property type="evidence" value="ECO:0007669"/>
    <property type="project" value="UniProtKB-KW"/>
</dbReference>
<comment type="catalytic activity">
    <reaction evidence="8">
        <text>L-threonyl-[protein] + ATP = O-phospho-L-threonyl-[protein] + ADP + H(+)</text>
        <dbReference type="Rhea" id="RHEA:46608"/>
        <dbReference type="Rhea" id="RHEA-COMP:11060"/>
        <dbReference type="Rhea" id="RHEA-COMP:11605"/>
        <dbReference type="ChEBI" id="CHEBI:15378"/>
        <dbReference type="ChEBI" id="CHEBI:30013"/>
        <dbReference type="ChEBI" id="CHEBI:30616"/>
        <dbReference type="ChEBI" id="CHEBI:61977"/>
        <dbReference type="ChEBI" id="CHEBI:456216"/>
        <dbReference type="EC" id="2.7.11.1"/>
    </reaction>
</comment>
<reference evidence="14" key="2">
    <citation type="submission" date="2015-01" db="EMBL/GenBank/DDBJ databases">
        <title>Evolutionary Origins and Diversification of the Mycorrhizal Mutualists.</title>
        <authorList>
            <consortium name="DOE Joint Genome Institute"/>
            <consortium name="Mycorrhizal Genomics Consortium"/>
            <person name="Kohler A."/>
            <person name="Kuo A."/>
            <person name="Nagy L.G."/>
            <person name="Floudas D."/>
            <person name="Copeland A."/>
            <person name="Barry K.W."/>
            <person name="Cichocki N."/>
            <person name="Veneault-Fourrey C."/>
            <person name="LaButti K."/>
            <person name="Lindquist E.A."/>
            <person name="Lipzen A."/>
            <person name="Lundell T."/>
            <person name="Morin E."/>
            <person name="Murat C."/>
            <person name="Riley R."/>
            <person name="Ohm R."/>
            <person name="Sun H."/>
            <person name="Tunlid A."/>
            <person name="Henrissat B."/>
            <person name="Grigoriev I.V."/>
            <person name="Hibbett D.S."/>
            <person name="Martin F."/>
        </authorList>
    </citation>
    <scope>NUCLEOTIDE SEQUENCE [LARGE SCALE GENOMIC DNA]</scope>
    <source>
        <strain evidence="14">LaAM-08-1</strain>
    </source>
</reference>
<dbReference type="SMART" id="SM00220">
    <property type="entry name" value="S_TKc"/>
    <property type="match status" value="1"/>
</dbReference>
<dbReference type="EMBL" id="KN838676">
    <property type="protein sequence ID" value="KIJ98145.1"/>
    <property type="molecule type" value="Genomic_DNA"/>
</dbReference>
<dbReference type="EC" id="2.7.11.1" evidence="1"/>
<evidence type="ECO:0000313" key="14">
    <source>
        <dbReference type="Proteomes" id="UP000054477"/>
    </source>
</evidence>
<evidence type="ECO:0000256" key="9">
    <source>
        <dbReference type="ARBA" id="ARBA00048679"/>
    </source>
</evidence>
<evidence type="ECO:0000259" key="12">
    <source>
        <dbReference type="PROSITE" id="PS51285"/>
    </source>
</evidence>
<evidence type="ECO:0000256" key="3">
    <source>
        <dbReference type="ARBA" id="ARBA00022553"/>
    </source>
</evidence>
<proteinExistence type="predicted"/>
<dbReference type="CDD" id="cd05123">
    <property type="entry name" value="STKc_AGC"/>
    <property type="match status" value="1"/>
</dbReference>
<evidence type="ECO:0000256" key="4">
    <source>
        <dbReference type="ARBA" id="ARBA00022679"/>
    </source>
</evidence>
<dbReference type="Gene3D" id="1.10.510.10">
    <property type="entry name" value="Transferase(Phosphotransferase) domain 1"/>
    <property type="match status" value="1"/>
</dbReference>
<name>A0A0C9WZ63_9AGAR</name>
<feature type="domain" description="Protein kinase" evidence="11">
    <location>
        <begin position="303"/>
        <end position="578"/>
    </location>
</feature>
<dbReference type="STRING" id="1095629.A0A0C9WZ63"/>
<dbReference type="PROSITE" id="PS50011">
    <property type="entry name" value="PROTEIN_KINASE_DOM"/>
    <property type="match status" value="1"/>
</dbReference>
<comment type="catalytic activity">
    <reaction evidence="9">
        <text>L-seryl-[protein] + ATP = O-phospho-L-seryl-[protein] + ADP + H(+)</text>
        <dbReference type="Rhea" id="RHEA:17989"/>
        <dbReference type="Rhea" id="RHEA-COMP:9863"/>
        <dbReference type="Rhea" id="RHEA-COMP:11604"/>
        <dbReference type="ChEBI" id="CHEBI:15378"/>
        <dbReference type="ChEBI" id="CHEBI:29999"/>
        <dbReference type="ChEBI" id="CHEBI:30616"/>
        <dbReference type="ChEBI" id="CHEBI:83421"/>
        <dbReference type="ChEBI" id="CHEBI:456216"/>
        <dbReference type="EC" id="2.7.11.1"/>
    </reaction>
</comment>